<dbReference type="Proteomes" id="UP000663828">
    <property type="component" value="Unassembled WGS sequence"/>
</dbReference>
<evidence type="ECO:0000313" key="2">
    <source>
        <dbReference type="Proteomes" id="UP000663828"/>
    </source>
</evidence>
<dbReference type="EMBL" id="CAJNOR010004519">
    <property type="protein sequence ID" value="CAF1508667.1"/>
    <property type="molecule type" value="Genomic_DNA"/>
</dbReference>
<comment type="caution">
    <text evidence="1">The sequence shown here is derived from an EMBL/GenBank/DDBJ whole genome shotgun (WGS) entry which is preliminary data.</text>
</comment>
<proteinExistence type="predicted"/>
<organism evidence="1 2">
    <name type="scientific">Adineta ricciae</name>
    <name type="common">Rotifer</name>
    <dbReference type="NCBI Taxonomy" id="249248"/>
    <lineage>
        <taxon>Eukaryota</taxon>
        <taxon>Metazoa</taxon>
        <taxon>Spiralia</taxon>
        <taxon>Gnathifera</taxon>
        <taxon>Rotifera</taxon>
        <taxon>Eurotatoria</taxon>
        <taxon>Bdelloidea</taxon>
        <taxon>Adinetida</taxon>
        <taxon>Adinetidae</taxon>
        <taxon>Adineta</taxon>
    </lineage>
</organism>
<accession>A0A815TRM7</accession>
<dbReference type="AlphaFoldDB" id="A0A815TRM7"/>
<evidence type="ECO:0000313" key="1">
    <source>
        <dbReference type="EMBL" id="CAF1508667.1"/>
    </source>
</evidence>
<reference evidence="1" key="1">
    <citation type="submission" date="2021-02" db="EMBL/GenBank/DDBJ databases">
        <authorList>
            <person name="Nowell W R."/>
        </authorList>
    </citation>
    <scope>NUCLEOTIDE SEQUENCE</scope>
</reference>
<sequence>MFCYTHENICRLKPRYITVRQGVGVSGLIELQKSDLLLGFLAPAETAFINGFSKKNVIRHHGGISYLLPISLSSIISIRSYHTMLDSNGLPYDCSPLIPLNRLMIFILRLNEIVYLICIKKLSDFDRYVSFTDGFI</sequence>
<name>A0A815TRM7_ADIRI</name>
<gene>
    <name evidence="1" type="ORF">XAT740_LOCUS40088</name>
</gene>
<protein>
    <submittedName>
        <fullName evidence="1">Uncharacterized protein</fullName>
    </submittedName>
</protein>
<keyword evidence="2" id="KW-1185">Reference proteome</keyword>